<dbReference type="Pfam" id="PF00583">
    <property type="entry name" value="Acetyltransf_1"/>
    <property type="match status" value="1"/>
</dbReference>
<organism evidence="5 6">
    <name type="scientific">Meloidogyne incognita</name>
    <name type="common">Southern root-knot nematode worm</name>
    <name type="synonym">Oxyuris incognita</name>
    <dbReference type="NCBI Taxonomy" id="6306"/>
    <lineage>
        <taxon>Eukaryota</taxon>
        <taxon>Metazoa</taxon>
        <taxon>Ecdysozoa</taxon>
        <taxon>Nematoda</taxon>
        <taxon>Chromadorea</taxon>
        <taxon>Rhabditida</taxon>
        <taxon>Tylenchina</taxon>
        <taxon>Tylenchomorpha</taxon>
        <taxon>Tylenchoidea</taxon>
        <taxon>Meloidogynidae</taxon>
        <taxon>Meloidogyninae</taxon>
        <taxon>Meloidogyne</taxon>
        <taxon>Meloidogyne incognita group</taxon>
    </lineage>
</organism>
<evidence type="ECO:0000256" key="2">
    <source>
        <dbReference type="ARBA" id="ARBA00023315"/>
    </source>
</evidence>
<dbReference type="CDD" id="cd04301">
    <property type="entry name" value="NAT_SF"/>
    <property type="match status" value="1"/>
</dbReference>
<evidence type="ECO:0000256" key="1">
    <source>
        <dbReference type="ARBA" id="ARBA00022679"/>
    </source>
</evidence>
<name>A0A914LZD9_MELIC</name>
<keyword evidence="1" id="KW-0808">Transferase</keyword>
<reference evidence="6" key="1">
    <citation type="submission" date="2022-11" db="UniProtKB">
        <authorList>
            <consortium name="WormBaseParasite"/>
        </authorList>
    </citation>
    <scope>IDENTIFICATION</scope>
</reference>
<feature type="domain" description="N-acetyltransferase" evidence="4">
    <location>
        <begin position="51"/>
        <end position="219"/>
    </location>
</feature>
<dbReference type="InterPro" id="IPR016181">
    <property type="entry name" value="Acyl_CoA_acyltransferase"/>
</dbReference>
<evidence type="ECO:0000256" key="3">
    <source>
        <dbReference type="ARBA" id="ARBA00024025"/>
    </source>
</evidence>
<dbReference type="PANTHER" id="PTHR45896">
    <property type="entry name" value="N-ALPHA-ACETYLTRANSFERASE 30"/>
    <property type="match status" value="1"/>
</dbReference>
<dbReference type="SUPFAM" id="SSF55729">
    <property type="entry name" value="Acyl-CoA N-acyltransferases (Nat)"/>
    <property type="match status" value="1"/>
</dbReference>
<evidence type="ECO:0000313" key="6">
    <source>
        <dbReference type="WBParaSite" id="Minc3s00959g19298"/>
    </source>
</evidence>
<accession>A0A914LZD9</accession>
<dbReference type="InterPro" id="IPR044542">
    <property type="entry name" value="NAA30-like"/>
</dbReference>
<dbReference type="Gene3D" id="3.40.630.30">
    <property type="match status" value="1"/>
</dbReference>
<protein>
    <submittedName>
        <fullName evidence="6">N-acetyltransferase domain-containing protein</fullName>
    </submittedName>
</protein>
<evidence type="ECO:0000259" key="4">
    <source>
        <dbReference type="PROSITE" id="PS51186"/>
    </source>
</evidence>
<keyword evidence="5" id="KW-1185">Reference proteome</keyword>
<comment type="similarity">
    <text evidence="3">Belongs to the acetyltransferase family. MAK3 subfamily.</text>
</comment>
<evidence type="ECO:0000313" key="5">
    <source>
        <dbReference type="Proteomes" id="UP000887563"/>
    </source>
</evidence>
<sequence length="259" mass="29804">MDNCKNCKTCSREVESSYIDIYPIKPPRRNSCNEDVLRQTIMLPDGRSVKVELYKGEDQMAEIMALMRRELSEPYSIYTYRYFIYCWPELCFLAIDSTNSVVGAIVGKLDQRQSEDINLPRSQGFFHYYYKIKIKNIFGYIAMLAVDKAFKNVGIGTTLAKAIICAMTDRGCEEIVLETEASNNNSLSLYARLGFIRESRLFRYYMSGSDAFRLKLYLPESRKEVDEEPKNDTSVIAADLISTVCIKDDLCEEEKTKES</sequence>
<keyword evidence="2" id="KW-0012">Acyltransferase</keyword>
<dbReference type="GO" id="GO:0031417">
    <property type="term" value="C:NatC complex"/>
    <property type="evidence" value="ECO:0007669"/>
    <property type="project" value="TreeGrafter"/>
</dbReference>
<dbReference type="GO" id="GO:0004596">
    <property type="term" value="F:protein-N-terminal amino-acid acetyltransferase activity"/>
    <property type="evidence" value="ECO:0007669"/>
    <property type="project" value="InterPro"/>
</dbReference>
<proteinExistence type="inferred from homology"/>
<dbReference type="InterPro" id="IPR000182">
    <property type="entry name" value="GNAT_dom"/>
</dbReference>
<dbReference type="PANTHER" id="PTHR45896:SF1">
    <property type="entry name" value="N-ALPHA-ACETYLTRANSFERASE 30"/>
    <property type="match status" value="1"/>
</dbReference>
<dbReference type="AlphaFoldDB" id="A0A914LZD9"/>
<dbReference type="Proteomes" id="UP000887563">
    <property type="component" value="Unplaced"/>
</dbReference>
<dbReference type="PROSITE" id="PS51186">
    <property type="entry name" value="GNAT"/>
    <property type="match status" value="1"/>
</dbReference>
<dbReference type="WBParaSite" id="Minc3s00959g19298">
    <property type="protein sequence ID" value="Minc3s00959g19298"/>
    <property type="gene ID" value="Minc3s00959g19298"/>
</dbReference>